<keyword evidence="1" id="KW-0175">Coiled coil</keyword>
<comment type="caution">
    <text evidence="3">The sequence shown here is derived from an EMBL/GenBank/DDBJ whole genome shotgun (WGS) entry which is preliminary data.</text>
</comment>
<protein>
    <submittedName>
        <fullName evidence="3">Uncharacterized protein</fullName>
    </submittedName>
</protein>
<sequence>MEPSKSAMASSPSSSDALLLPSPQVESHLSSLIYDLSQQVQGAMANMLKMISEIDNNSAGIMEEIEKSKDSALERKKVLEEERECLQKAAYTVLDLFNNREIR</sequence>
<reference evidence="3 4" key="1">
    <citation type="journal article" date="2024" name="Plant J.">
        <title>Genome sequences and population genomics reveal climatic adaptation and genomic divergence between two closely related sweetgum species.</title>
        <authorList>
            <person name="Xu W.Q."/>
            <person name="Ren C.Q."/>
            <person name="Zhang X.Y."/>
            <person name="Comes H.P."/>
            <person name="Liu X.H."/>
            <person name="Li Y.G."/>
            <person name="Kettle C.J."/>
            <person name="Jalonen R."/>
            <person name="Gaisberger H."/>
            <person name="Ma Y.Z."/>
            <person name="Qiu Y.X."/>
        </authorList>
    </citation>
    <scope>NUCLEOTIDE SEQUENCE [LARGE SCALE GENOMIC DNA]</scope>
    <source>
        <strain evidence="3">Hangzhou</strain>
    </source>
</reference>
<proteinExistence type="predicted"/>
<evidence type="ECO:0000313" key="3">
    <source>
        <dbReference type="EMBL" id="KAK9273855.1"/>
    </source>
</evidence>
<dbReference type="EMBL" id="JBBPBK010000012">
    <property type="protein sequence ID" value="KAK9273855.1"/>
    <property type="molecule type" value="Genomic_DNA"/>
</dbReference>
<evidence type="ECO:0000313" key="4">
    <source>
        <dbReference type="Proteomes" id="UP001415857"/>
    </source>
</evidence>
<dbReference type="PANTHER" id="PTHR36800:SF1">
    <property type="entry name" value="POLYAMINE-MODULATED FACTOR 1-BINDING PROTEIN"/>
    <property type="match status" value="1"/>
</dbReference>
<keyword evidence="4" id="KW-1185">Reference proteome</keyword>
<accession>A0AAP0RAE4</accession>
<name>A0AAP0RAE4_LIQFO</name>
<organism evidence="3 4">
    <name type="scientific">Liquidambar formosana</name>
    <name type="common">Formosan gum</name>
    <dbReference type="NCBI Taxonomy" id="63359"/>
    <lineage>
        <taxon>Eukaryota</taxon>
        <taxon>Viridiplantae</taxon>
        <taxon>Streptophyta</taxon>
        <taxon>Embryophyta</taxon>
        <taxon>Tracheophyta</taxon>
        <taxon>Spermatophyta</taxon>
        <taxon>Magnoliopsida</taxon>
        <taxon>eudicotyledons</taxon>
        <taxon>Gunneridae</taxon>
        <taxon>Pentapetalae</taxon>
        <taxon>Saxifragales</taxon>
        <taxon>Altingiaceae</taxon>
        <taxon>Liquidambar</taxon>
    </lineage>
</organism>
<dbReference type="AlphaFoldDB" id="A0AAP0RAE4"/>
<dbReference type="Proteomes" id="UP001415857">
    <property type="component" value="Unassembled WGS sequence"/>
</dbReference>
<feature type="coiled-coil region" evidence="1">
    <location>
        <begin position="62"/>
        <end position="89"/>
    </location>
</feature>
<evidence type="ECO:0000256" key="2">
    <source>
        <dbReference type="SAM" id="MobiDB-lite"/>
    </source>
</evidence>
<gene>
    <name evidence="3" type="ORF">L1049_018667</name>
</gene>
<dbReference type="PANTHER" id="PTHR36800">
    <property type="entry name" value="POLYAMINE-MODULATED FACTOR 1-BINDING PROTEIN"/>
    <property type="match status" value="1"/>
</dbReference>
<feature type="region of interest" description="Disordered" evidence="2">
    <location>
        <begin position="1"/>
        <end position="21"/>
    </location>
</feature>
<evidence type="ECO:0000256" key="1">
    <source>
        <dbReference type="SAM" id="Coils"/>
    </source>
</evidence>